<comment type="caution">
    <text evidence="2">The sequence shown here is derived from an EMBL/GenBank/DDBJ whole genome shotgun (WGS) entry which is preliminary data.</text>
</comment>
<accession>A0A8X6QGA6</accession>
<organism evidence="2 3">
    <name type="scientific">Nephila pilipes</name>
    <name type="common">Giant wood spider</name>
    <name type="synonym">Nephila maculata</name>
    <dbReference type="NCBI Taxonomy" id="299642"/>
    <lineage>
        <taxon>Eukaryota</taxon>
        <taxon>Metazoa</taxon>
        <taxon>Ecdysozoa</taxon>
        <taxon>Arthropoda</taxon>
        <taxon>Chelicerata</taxon>
        <taxon>Arachnida</taxon>
        <taxon>Araneae</taxon>
        <taxon>Araneomorphae</taxon>
        <taxon>Entelegynae</taxon>
        <taxon>Araneoidea</taxon>
        <taxon>Nephilidae</taxon>
        <taxon>Nephila</taxon>
    </lineage>
</organism>
<gene>
    <name evidence="2" type="ORF">NPIL_296201</name>
</gene>
<proteinExistence type="predicted"/>
<dbReference type="Proteomes" id="UP000887013">
    <property type="component" value="Unassembled WGS sequence"/>
</dbReference>
<reference evidence="2" key="1">
    <citation type="submission" date="2020-08" db="EMBL/GenBank/DDBJ databases">
        <title>Multicomponent nature underlies the extraordinary mechanical properties of spider dragline silk.</title>
        <authorList>
            <person name="Kono N."/>
            <person name="Nakamura H."/>
            <person name="Mori M."/>
            <person name="Yoshida Y."/>
            <person name="Ohtoshi R."/>
            <person name="Malay A.D."/>
            <person name="Moran D.A.P."/>
            <person name="Tomita M."/>
            <person name="Numata K."/>
            <person name="Arakawa K."/>
        </authorList>
    </citation>
    <scope>NUCLEOTIDE SEQUENCE</scope>
</reference>
<evidence type="ECO:0000313" key="2">
    <source>
        <dbReference type="EMBL" id="GFU25139.1"/>
    </source>
</evidence>
<dbReference type="AlphaFoldDB" id="A0A8X6QGA6"/>
<protein>
    <submittedName>
        <fullName evidence="2">Uncharacterized protein</fullName>
    </submittedName>
</protein>
<dbReference type="EMBL" id="BMAW01032336">
    <property type="protein sequence ID" value="GFU25139.1"/>
    <property type="molecule type" value="Genomic_DNA"/>
</dbReference>
<evidence type="ECO:0000256" key="1">
    <source>
        <dbReference type="SAM" id="MobiDB-lite"/>
    </source>
</evidence>
<keyword evidence="3" id="KW-1185">Reference proteome</keyword>
<feature type="compositionally biased region" description="Polar residues" evidence="1">
    <location>
        <begin position="67"/>
        <end position="83"/>
    </location>
</feature>
<name>A0A8X6QGA6_NEPPI</name>
<feature type="region of interest" description="Disordered" evidence="1">
    <location>
        <begin position="64"/>
        <end position="83"/>
    </location>
</feature>
<sequence>MPFLLRQTHLITSKQEGPGKKFKRRTMPLVEPVRNIAPGRRSRRCQRFKFRTVPLPVLHTLPKLQHQRSPVTRSSVSFSEDDP</sequence>
<evidence type="ECO:0000313" key="3">
    <source>
        <dbReference type="Proteomes" id="UP000887013"/>
    </source>
</evidence>